<dbReference type="GO" id="GO:0006526">
    <property type="term" value="P:L-arginine biosynthetic process"/>
    <property type="evidence" value="ECO:0007669"/>
    <property type="project" value="UniProtKB-UniRule"/>
</dbReference>
<protein>
    <recommendedName>
        <fullName evidence="11">Carbamoyl phosphate synthase small chain</fullName>
        <ecNumber evidence="11">6.3.5.5</ecNumber>
    </recommendedName>
    <alternativeName>
        <fullName evidence="11">Carbamoyl phosphate synthetase glutamine chain</fullName>
    </alternativeName>
</protein>
<dbReference type="EC" id="6.3.5.5" evidence="11"/>
<comment type="pathway">
    <text evidence="1 11">Pyrimidine metabolism; UMP biosynthesis via de novo pathway; (S)-dihydroorotate from bicarbonate: step 1/3.</text>
</comment>
<evidence type="ECO:0000256" key="11">
    <source>
        <dbReference type="HAMAP-Rule" id="MF_01209"/>
    </source>
</evidence>
<comment type="catalytic activity">
    <reaction evidence="10 11">
        <text>L-glutamine + H2O = L-glutamate + NH4(+)</text>
        <dbReference type="Rhea" id="RHEA:15889"/>
        <dbReference type="ChEBI" id="CHEBI:15377"/>
        <dbReference type="ChEBI" id="CHEBI:28938"/>
        <dbReference type="ChEBI" id="CHEBI:29985"/>
        <dbReference type="ChEBI" id="CHEBI:58359"/>
    </reaction>
</comment>
<evidence type="ECO:0000256" key="4">
    <source>
        <dbReference type="ARBA" id="ARBA00022598"/>
    </source>
</evidence>
<comment type="catalytic activity">
    <reaction evidence="9 11">
        <text>hydrogencarbonate + L-glutamine + 2 ATP + H2O = carbamoyl phosphate + L-glutamate + 2 ADP + phosphate + 2 H(+)</text>
        <dbReference type="Rhea" id="RHEA:18633"/>
        <dbReference type="ChEBI" id="CHEBI:15377"/>
        <dbReference type="ChEBI" id="CHEBI:15378"/>
        <dbReference type="ChEBI" id="CHEBI:17544"/>
        <dbReference type="ChEBI" id="CHEBI:29985"/>
        <dbReference type="ChEBI" id="CHEBI:30616"/>
        <dbReference type="ChEBI" id="CHEBI:43474"/>
        <dbReference type="ChEBI" id="CHEBI:58228"/>
        <dbReference type="ChEBI" id="CHEBI:58359"/>
        <dbReference type="ChEBI" id="CHEBI:456216"/>
        <dbReference type="EC" id="6.3.5.5"/>
    </reaction>
</comment>
<dbReference type="EMBL" id="PGTM01000086">
    <property type="protein sequence ID" value="PJF36019.1"/>
    <property type="molecule type" value="Genomic_DNA"/>
</dbReference>
<keyword evidence="7 11" id="KW-0315">Glutamine amidotransferase</keyword>
<comment type="function">
    <text evidence="11">Small subunit of the glutamine-dependent carbamoyl phosphate synthetase (CPSase). CPSase catalyzes the formation of carbamoyl phosphate from the ammonia moiety of glutamine, carbonate, and phosphate donated by ATP, constituting the first step of 2 biosynthetic pathways, one leading to arginine and/or urea and the other to pyrimidine nucleotides. The small subunit (glutamine amidotransferase) binds and cleaves glutamine to supply the large subunit with the substrate ammonia.</text>
</comment>
<evidence type="ECO:0000313" key="13">
    <source>
        <dbReference type="EMBL" id="PJF36019.1"/>
    </source>
</evidence>
<dbReference type="GO" id="GO:0005524">
    <property type="term" value="F:ATP binding"/>
    <property type="evidence" value="ECO:0007669"/>
    <property type="project" value="UniProtKB-UniRule"/>
</dbReference>
<dbReference type="NCBIfam" id="TIGR01368">
    <property type="entry name" value="CPSaseIIsmall"/>
    <property type="match status" value="1"/>
</dbReference>
<dbReference type="InterPro" id="IPR017926">
    <property type="entry name" value="GATASE"/>
</dbReference>
<dbReference type="SUPFAM" id="SSF52317">
    <property type="entry name" value="Class I glutamine amidotransferase-like"/>
    <property type="match status" value="1"/>
</dbReference>
<feature type="active site" description="Nucleophile" evidence="11">
    <location>
        <position position="268"/>
    </location>
</feature>
<dbReference type="SMART" id="SM01097">
    <property type="entry name" value="CPSase_sm_chain"/>
    <property type="match status" value="1"/>
</dbReference>
<dbReference type="Proteomes" id="UP000228947">
    <property type="component" value="Unassembled WGS sequence"/>
</dbReference>
<organism evidence="13 16">
    <name type="scientific">Candidatus Thermofonsia Clade 1 bacterium</name>
    <dbReference type="NCBI Taxonomy" id="2364210"/>
    <lineage>
        <taxon>Bacteria</taxon>
        <taxon>Bacillati</taxon>
        <taxon>Chloroflexota</taxon>
        <taxon>Candidatus Thermofontia</taxon>
        <taxon>Candidatus Thermofonsia Clade 1</taxon>
    </lineage>
</organism>
<dbReference type="PRINTS" id="PR00096">
    <property type="entry name" value="GATASE"/>
</dbReference>
<dbReference type="FunFam" id="3.50.30.20:FF:000001">
    <property type="entry name" value="Carbamoyl-phosphate synthase small chain"/>
    <property type="match status" value="1"/>
</dbReference>
<evidence type="ECO:0000256" key="7">
    <source>
        <dbReference type="ARBA" id="ARBA00022962"/>
    </source>
</evidence>
<evidence type="ECO:0000259" key="12">
    <source>
        <dbReference type="SMART" id="SM01097"/>
    </source>
</evidence>
<reference evidence="15 16" key="1">
    <citation type="submission" date="2017-11" db="EMBL/GenBank/DDBJ databases">
        <title>Evolution of Phototrophy in the Chloroflexi Phylum Driven by Horizontal Gene Transfer.</title>
        <authorList>
            <person name="Ward L.M."/>
            <person name="Hemp J."/>
            <person name="Shih P.M."/>
            <person name="Mcglynn S.E."/>
            <person name="Fischer W."/>
        </authorList>
    </citation>
    <scope>NUCLEOTIDE SEQUENCE [LARGE SCALE GENOMIC DNA]</scope>
    <source>
        <strain evidence="14">CP1_1M</strain>
        <strain evidence="13">JP3_13</strain>
    </source>
</reference>
<dbReference type="PANTHER" id="PTHR43418">
    <property type="entry name" value="MULTIFUNCTIONAL TRYPTOPHAN BIOSYNTHESIS PROTEIN-RELATED"/>
    <property type="match status" value="1"/>
</dbReference>
<dbReference type="InterPro" id="IPR006274">
    <property type="entry name" value="CarbamoylP_synth_ssu"/>
</dbReference>
<dbReference type="AlphaFoldDB" id="A0A2M8PEN9"/>
<sequence length="378" mass="40762">MTLKALIALEDGSLYDGEGFGAEGVQVGEVVFNTSMTGYQELLTDPSYHRQIVVCTVPHVGNVGINDEDSESERVWVAGFAVRALSPIVSNWRAKRTLDEYLREQGVIGISGVETRALVRRLRTHGVMRGVIAHGAAAEESAALIAQARAWSGMENLDLASEVSCSAPYVWEESVDRQWYIGMAEPPSAPRGHIVAYDFGIKHNQLRLFTARGFRVTVVPARTPAEAVLAMQPDGVFLSNGPGDPAAVTYAIENTRALLGRVPIFGICLGHQILALALGGKTHKMLFGHRGGNQPTADPNGAVSITVHNHGFAVTPSSLPEDVEVTRVNLNDGCIEGLRCQRLRAFSVQYHPEAAPGPHDALDLFDEFAALISRAPQP</sequence>
<feature type="active site" evidence="11">
    <location>
        <position position="351"/>
    </location>
</feature>
<name>A0A2M8PEN9_9CHLR</name>
<feature type="region of interest" description="CPSase" evidence="11">
    <location>
        <begin position="1"/>
        <end position="193"/>
    </location>
</feature>
<dbReference type="NCBIfam" id="NF009475">
    <property type="entry name" value="PRK12838.1"/>
    <property type="match status" value="1"/>
</dbReference>
<keyword evidence="6 11" id="KW-0067">ATP-binding</keyword>
<evidence type="ECO:0000256" key="9">
    <source>
        <dbReference type="ARBA" id="ARBA00048816"/>
    </source>
</evidence>
<evidence type="ECO:0000313" key="16">
    <source>
        <dbReference type="Proteomes" id="UP000229681"/>
    </source>
</evidence>
<dbReference type="CDD" id="cd01744">
    <property type="entry name" value="GATase1_CPSase"/>
    <property type="match status" value="1"/>
</dbReference>
<dbReference type="SUPFAM" id="SSF52021">
    <property type="entry name" value="Carbamoyl phosphate synthetase, small subunit N-terminal domain"/>
    <property type="match status" value="1"/>
</dbReference>
<comment type="subunit">
    <text evidence="11">Composed of two chains; the small (or glutamine) chain promotes the hydrolysis of glutamine to ammonia, which is used by the large (or ammonia) chain to synthesize carbamoyl phosphate. Tetramer of heterodimers (alpha,beta)4.</text>
</comment>
<dbReference type="InterPro" id="IPR002474">
    <property type="entry name" value="CarbamoylP_synth_ssu_N"/>
</dbReference>
<dbReference type="InterPro" id="IPR050472">
    <property type="entry name" value="Anth_synth/Amidotransfase"/>
</dbReference>
<dbReference type="UniPathway" id="UPA00068">
    <property type="reaction ID" value="UER00171"/>
</dbReference>
<dbReference type="Gene3D" id="3.50.30.20">
    <property type="entry name" value="Carbamoyl-phosphate synthase small subunit, N-terminal domain"/>
    <property type="match status" value="1"/>
</dbReference>
<dbReference type="GO" id="GO:0044205">
    <property type="term" value="P:'de novo' UMP biosynthetic process"/>
    <property type="evidence" value="ECO:0007669"/>
    <property type="project" value="UniProtKB-UniRule"/>
</dbReference>
<proteinExistence type="inferred from homology"/>
<keyword evidence="11" id="KW-0028">Amino-acid biosynthesis</keyword>
<dbReference type="EMBL" id="PGTL01000003">
    <property type="protein sequence ID" value="PJF43197.1"/>
    <property type="molecule type" value="Genomic_DNA"/>
</dbReference>
<keyword evidence="5 11" id="KW-0547">Nucleotide-binding</keyword>
<keyword evidence="4 11" id="KW-0436">Ligase</keyword>
<dbReference type="PROSITE" id="PS51273">
    <property type="entry name" value="GATASE_TYPE_1"/>
    <property type="match status" value="1"/>
</dbReference>
<dbReference type="Pfam" id="PF00988">
    <property type="entry name" value="CPSase_sm_chain"/>
    <property type="match status" value="1"/>
</dbReference>
<dbReference type="UniPathway" id="UPA00070">
    <property type="reaction ID" value="UER00115"/>
</dbReference>
<feature type="binding site" evidence="11">
    <location>
        <position position="272"/>
    </location>
    <ligand>
        <name>L-glutamine</name>
        <dbReference type="ChEBI" id="CHEBI:58359"/>
    </ligand>
</feature>
<evidence type="ECO:0000256" key="10">
    <source>
        <dbReference type="ARBA" id="ARBA00049285"/>
    </source>
</evidence>
<evidence type="ECO:0000313" key="14">
    <source>
        <dbReference type="EMBL" id="PJF43197.1"/>
    </source>
</evidence>
<feature type="binding site" evidence="11">
    <location>
        <position position="241"/>
    </location>
    <ligand>
        <name>L-glutamine</name>
        <dbReference type="ChEBI" id="CHEBI:58359"/>
    </ligand>
</feature>
<feature type="binding site" evidence="11">
    <location>
        <position position="309"/>
    </location>
    <ligand>
        <name>L-glutamine</name>
        <dbReference type="ChEBI" id="CHEBI:58359"/>
    </ligand>
</feature>
<feature type="domain" description="Carbamoyl-phosphate synthase small subunit N-terminal" evidence="12">
    <location>
        <begin position="3"/>
        <end position="133"/>
    </location>
</feature>
<evidence type="ECO:0000313" key="15">
    <source>
        <dbReference type="Proteomes" id="UP000228947"/>
    </source>
</evidence>
<keyword evidence="11" id="KW-0055">Arginine biosynthesis</keyword>
<evidence type="ECO:0000256" key="5">
    <source>
        <dbReference type="ARBA" id="ARBA00022741"/>
    </source>
</evidence>
<feature type="binding site" evidence="11">
    <location>
        <position position="47"/>
    </location>
    <ligand>
        <name>L-glutamine</name>
        <dbReference type="ChEBI" id="CHEBI:58359"/>
    </ligand>
</feature>
<dbReference type="Proteomes" id="UP000229681">
    <property type="component" value="Unassembled WGS sequence"/>
</dbReference>
<dbReference type="Gene3D" id="3.40.50.880">
    <property type="match status" value="1"/>
</dbReference>
<dbReference type="InterPro" id="IPR036480">
    <property type="entry name" value="CarbP_synth_ssu_N_sf"/>
</dbReference>
<dbReference type="HAMAP" id="MF_01209">
    <property type="entry name" value="CPSase_S_chain"/>
    <property type="match status" value="1"/>
</dbReference>
<feature type="binding site" evidence="11">
    <location>
        <position position="312"/>
    </location>
    <ligand>
        <name>L-glutamine</name>
        <dbReference type="ChEBI" id="CHEBI:58359"/>
    </ligand>
</feature>
<dbReference type="PANTHER" id="PTHR43418:SF7">
    <property type="entry name" value="CARBAMOYL-PHOSPHATE SYNTHASE SMALL CHAIN"/>
    <property type="match status" value="1"/>
</dbReference>
<feature type="binding site" evidence="11">
    <location>
        <position position="243"/>
    </location>
    <ligand>
        <name>L-glutamine</name>
        <dbReference type="ChEBI" id="CHEBI:58359"/>
    </ligand>
</feature>
<accession>A0A2M8PEN9</accession>
<gene>
    <name evidence="11" type="primary">carA</name>
    <name evidence="13" type="ORF">CUN49_07550</name>
    <name evidence="14" type="ORF">CUN50_01265</name>
</gene>
<feature type="active site" evidence="11">
    <location>
        <position position="353"/>
    </location>
</feature>
<evidence type="ECO:0000256" key="2">
    <source>
        <dbReference type="ARBA" id="ARBA00005077"/>
    </source>
</evidence>
<dbReference type="GO" id="GO:0006541">
    <property type="term" value="P:glutamine metabolic process"/>
    <property type="evidence" value="ECO:0007669"/>
    <property type="project" value="InterPro"/>
</dbReference>
<feature type="binding site" evidence="11">
    <location>
        <position position="311"/>
    </location>
    <ligand>
        <name>L-glutamine</name>
        <dbReference type="ChEBI" id="CHEBI:58359"/>
    </ligand>
</feature>
<dbReference type="InterPro" id="IPR035686">
    <property type="entry name" value="CPSase_GATase1"/>
</dbReference>
<feature type="binding site" evidence="11">
    <location>
        <position position="269"/>
    </location>
    <ligand>
        <name>L-glutamine</name>
        <dbReference type="ChEBI" id="CHEBI:58359"/>
    </ligand>
</feature>
<comment type="similarity">
    <text evidence="3 11">Belongs to the CarA family.</text>
</comment>
<dbReference type="PRINTS" id="PR00097">
    <property type="entry name" value="ANTSNTHASEII"/>
</dbReference>
<evidence type="ECO:0000256" key="3">
    <source>
        <dbReference type="ARBA" id="ARBA00007800"/>
    </source>
</evidence>
<evidence type="ECO:0000256" key="1">
    <source>
        <dbReference type="ARBA" id="ARBA00004812"/>
    </source>
</evidence>
<comment type="caution">
    <text evidence="13">The sequence shown here is derived from an EMBL/GenBank/DDBJ whole genome shotgun (WGS) entry which is preliminary data.</text>
</comment>
<comment type="pathway">
    <text evidence="2 11">Amino-acid biosynthesis; L-arginine biosynthesis; carbamoyl phosphate from bicarbonate: step 1/1.</text>
</comment>
<dbReference type="GO" id="GO:0004088">
    <property type="term" value="F:carbamoyl-phosphate synthase (glutamine-hydrolyzing) activity"/>
    <property type="evidence" value="ECO:0007669"/>
    <property type="project" value="UniProtKB-UniRule"/>
</dbReference>
<dbReference type="GO" id="GO:0006207">
    <property type="term" value="P:'de novo' pyrimidine nucleobase biosynthetic process"/>
    <property type="evidence" value="ECO:0007669"/>
    <property type="project" value="InterPro"/>
</dbReference>
<evidence type="ECO:0000256" key="6">
    <source>
        <dbReference type="ARBA" id="ARBA00022840"/>
    </source>
</evidence>
<dbReference type="InterPro" id="IPR029062">
    <property type="entry name" value="Class_I_gatase-like"/>
</dbReference>
<dbReference type="Pfam" id="PF00117">
    <property type="entry name" value="GATase"/>
    <property type="match status" value="1"/>
</dbReference>
<keyword evidence="8 11" id="KW-0665">Pyrimidine biosynthesis</keyword>
<evidence type="ECO:0000256" key="8">
    <source>
        <dbReference type="ARBA" id="ARBA00022975"/>
    </source>
</evidence>
<dbReference type="PRINTS" id="PR00099">
    <property type="entry name" value="CPSGATASE"/>
</dbReference>